<dbReference type="AlphaFoldDB" id="A0A8A0RRU3"/>
<dbReference type="NCBIfam" id="TIGR00331">
    <property type="entry name" value="hrcA"/>
    <property type="match status" value="1"/>
</dbReference>
<name>A0A8A0RRU3_9FIRM</name>
<comment type="function">
    <text evidence="5 6">Negative regulator of class I heat shock genes (grpE-dnaK-dnaJ and groELS operons). Prevents heat-shock induction of these operons.</text>
</comment>
<dbReference type="InterPro" id="IPR002571">
    <property type="entry name" value="HrcA"/>
</dbReference>
<evidence type="ECO:0000256" key="3">
    <source>
        <dbReference type="ARBA" id="ARBA00023016"/>
    </source>
</evidence>
<dbReference type="SUPFAM" id="SSF46785">
    <property type="entry name" value="Winged helix' DNA-binding domain"/>
    <property type="match status" value="1"/>
</dbReference>
<gene>
    <name evidence="6 8" type="primary">hrcA</name>
    <name evidence="8" type="ORF">H0A61_02629</name>
</gene>
<keyword evidence="1 6" id="KW-0678">Repressor</keyword>
<sequence>MKLDERKQLILKAIIDDYIFTAEPVGSRTIARKYNLGISPATIRNEMADLEEMGYLEQPYTSAGRIPSDKGYRFYVDSLMKVKRLSKEEIKNISEVFKKITEIEDVIEETVKILSQMTSYASVILGPQLRKSALKHLQIVPLEKGKALVVIVTNTGMVEHRFIKVPENVSDSDLNRISNAMNAKIQGLTIDKITPALLREIQKEVFGCDDILNLAMNILFQSLDDHSENKVYLGGATNLLNLPEFKDIDKAKNFLALLEEKELLCSILTESFFLDKDLIVTIGSENKHEKVQDYSLITATYKVNGRTVGIIGVIGPTRMEYSKVISIVNFITVNMNKIFTELFGEQN</sequence>
<accession>A0A8A0RRU3</accession>
<dbReference type="GO" id="GO:0045892">
    <property type="term" value="P:negative regulation of DNA-templated transcription"/>
    <property type="evidence" value="ECO:0007669"/>
    <property type="project" value="UniProtKB-UniRule"/>
</dbReference>
<dbReference type="Gene3D" id="3.30.450.40">
    <property type="match status" value="1"/>
</dbReference>
<dbReference type="GO" id="GO:0003677">
    <property type="term" value="F:DNA binding"/>
    <property type="evidence" value="ECO:0007669"/>
    <property type="project" value="InterPro"/>
</dbReference>
<comment type="similarity">
    <text evidence="6">Belongs to the HrcA family.</text>
</comment>
<reference evidence="8" key="1">
    <citation type="submission" date="2020-07" db="EMBL/GenBank/DDBJ databases">
        <title>Koleobacter methoxysyntrophicus gen. nov., sp. nov., a novel anaerobic bacterium isolated from deep subsurface oil field and proposal of Koleobacterales ord. nov. in the phylum Firmicutes.</title>
        <authorList>
            <person name="Sakamoto S."/>
            <person name="Tamaki H."/>
        </authorList>
    </citation>
    <scope>NUCLEOTIDE SEQUENCE</scope>
    <source>
        <strain evidence="8">NRmbB1</strain>
    </source>
</reference>
<evidence type="ECO:0000259" key="7">
    <source>
        <dbReference type="Pfam" id="PF01628"/>
    </source>
</evidence>
<dbReference type="PIRSF" id="PIRSF005485">
    <property type="entry name" value="HrcA"/>
    <property type="match status" value="1"/>
</dbReference>
<evidence type="ECO:0000256" key="4">
    <source>
        <dbReference type="ARBA" id="ARBA00023163"/>
    </source>
</evidence>
<dbReference type="InterPro" id="IPR029016">
    <property type="entry name" value="GAF-like_dom_sf"/>
</dbReference>
<protein>
    <recommendedName>
        <fullName evidence="6">Heat-inducible transcription repressor HrcA</fullName>
    </recommendedName>
</protein>
<dbReference type="PANTHER" id="PTHR34824">
    <property type="entry name" value="HEAT-INDUCIBLE TRANSCRIPTION REPRESSOR HRCA"/>
    <property type="match status" value="1"/>
</dbReference>
<evidence type="ECO:0000256" key="5">
    <source>
        <dbReference type="ARBA" id="ARBA00055319"/>
    </source>
</evidence>
<dbReference type="InterPro" id="IPR036390">
    <property type="entry name" value="WH_DNA-bd_sf"/>
</dbReference>
<dbReference type="KEGG" id="kme:H0A61_02629"/>
<evidence type="ECO:0000313" key="8">
    <source>
        <dbReference type="EMBL" id="QSQ10229.1"/>
    </source>
</evidence>
<dbReference type="EMBL" id="CP059066">
    <property type="protein sequence ID" value="QSQ10229.1"/>
    <property type="molecule type" value="Genomic_DNA"/>
</dbReference>
<dbReference type="Gene3D" id="1.10.10.10">
    <property type="entry name" value="Winged helix-like DNA-binding domain superfamily/Winged helix DNA-binding domain"/>
    <property type="match status" value="1"/>
</dbReference>
<dbReference type="HAMAP" id="MF_00081">
    <property type="entry name" value="HrcA"/>
    <property type="match status" value="1"/>
</dbReference>
<keyword evidence="3 6" id="KW-0346">Stress response</keyword>
<organism evidence="8 9">
    <name type="scientific">Koleobacter methoxysyntrophicus</name>
    <dbReference type="NCBI Taxonomy" id="2751313"/>
    <lineage>
        <taxon>Bacteria</taxon>
        <taxon>Bacillati</taxon>
        <taxon>Bacillota</taxon>
        <taxon>Clostridia</taxon>
        <taxon>Koleobacterales</taxon>
        <taxon>Koleobacteraceae</taxon>
        <taxon>Koleobacter</taxon>
    </lineage>
</organism>
<keyword evidence="4 6" id="KW-0804">Transcription</keyword>
<dbReference type="Gene3D" id="3.30.390.60">
    <property type="entry name" value="Heat-inducible transcription repressor hrca homolog, domain 3"/>
    <property type="match status" value="1"/>
</dbReference>
<dbReference type="FunFam" id="1.10.10.10:FF:000049">
    <property type="entry name" value="Heat-inducible transcription repressor HrcA"/>
    <property type="match status" value="1"/>
</dbReference>
<feature type="domain" description="Heat-inducible transcription repressor HrcA C-terminal" evidence="7">
    <location>
        <begin position="104"/>
        <end position="325"/>
    </location>
</feature>
<keyword evidence="2 6" id="KW-0805">Transcription regulation</keyword>
<evidence type="ECO:0000256" key="1">
    <source>
        <dbReference type="ARBA" id="ARBA00022491"/>
    </source>
</evidence>
<dbReference type="Proteomes" id="UP000662904">
    <property type="component" value="Chromosome"/>
</dbReference>
<dbReference type="InterPro" id="IPR036388">
    <property type="entry name" value="WH-like_DNA-bd_sf"/>
</dbReference>
<evidence type="ECO:0000256" key="2">
    <source>
        <dbReference type="ARBA" id="ARBA00023015"/>
    </source>
</evidence>
<dbReference type="PANTHER" id="PTHR34824:SF1">
    <property type="entry name" value="HEAT-INDUCIBLE TRANSCRIPTION REPRESSOR HRCA"/>
    <property type="match status" value="1"/>
</dbReference>
<keyword evidence="9" id="KW-1185">Reference proteome</keyword>
<proteinExistence type="inferred from homology"/>
<evidence type="ECO:0000313" key="9">
    <source>
        <dbReference type="Proteomes" id="UP000662904"/>
    </source>
</evidence>
<dbReference type="InterPro" id="IPR023120">
    <property type="entry name" value="WHTH_transcript_rep_HrcA_IDD"/>
</dbReference>
<dbReference type="InterPro" id="IPR021153">
    <property type="entry name" value="HrcA_C"/>
</dbReference>
<dbReference type="SUPFAM" id="SSF55781">
    <property type="entry name" value="GAF domain-like"/>
    <property type="match status" value="1"/>
</dbReference>
<evidence type="ECO:0000256" key="6">
    <source>
        <dbReference type="HAMAP-Rule" id="MF_00081"/>
    </source>
</evidence>
<dbReference type="Pfam" id="PF01628">
    <property type="entry name" value="HrcA"/>
    <property type="match status" value="1"/>
</dbReference>